<comment type="caution">
    <text evidence="7">The sequence shown here is derived from an EMBL/GenBank/DDBJ whole genome shotgun (WGS) entry which is preliminary data.</text>
</comment>
<dbReference type="InterPro" id="IPR039538">
    <property type="entry name" value="BetI_C"/>
</dbReference>
<dbReference type="Gene3D" id="1.10.357.10">
    <property type="entry name" value="Tetracycline Repressor, domain 2"/>
    <property type="match status" value="1"/>
</dbReference>
<dbReference type="Pfam" id="PF13977">
    <property type="entry name" value="TetR_C_6"/>
    <property type="match status" value="1"/>
</dbReference>
<dbReference type="PROSITE" id="PS50977">
    <property type="entry name" value="HTH_TETR_2"/>
    <property type="match status" value="1"/>
</dbReference>
<evidence type="ECO:0000313" key="7">
    <source>
        <dbReference type="EMBL" id="TQM00410.1"/>
    </source>
</evidence>
<evidence type="ECO:0000256" key="2">
    <source>
        <dbReference type="ARBA" id="ARBA00023015"/>
    </source>
</evidence>
<keyword evidence="1" id="KW-0678">Repressor</keyword>
<dbReference type="RefSeq" id="WP_141959921.1">
    <property type="nucleotide sequence ID" value="NZ_VFOZ01000001.1"/>
</dbReference>
<dbReference type="InterPro" id="IPR036271">
    <property type="entry name" value="Tet_transcr_reg_TetR-rel_C_sf"/>
</dbReference>
<evidence type="ECO:0000256" key="1">
    <source>
        <dbReference type="ARBA" id="ARBA00022491"/>
    </source>
</evidence>
<dbReference type="PANTHER" id="PTHR47506">
    <property type="entry name" value="TRANSCRIPTIONAL REGULATORY PROTEIN"/>
    <property type="match status" value="1"/>
</dbReference>
<dbReference type="EMBL" id="VFOZ01000001">
    <property type="protein sequence ID" value="TQM00410.1"/>
    <property type="molecule type" value="Genomic_DNA"/>
</dbReference>
<evidence type="ECO:0000313" key="8">
    <source>
        <dbReference type="Proteomes" id="UP000316096"/>
    </source>
</evidence>
<dbReference type="GO" id="GO:0003677">
    <property type="term" value="F:DNA binding"/>
    <property type="evidence" value="ECO:0007669"/>
    <property type="project" value="UniProtKB-UniRule"/>
</dbReference>
<dbReference type="Proteomes" id="UP000316096">
    <property type="component" value="Unassembled WGS sequence"/>
</dbReference>
<feature type="domain" description="HTH tetR-type" evidence="6">
    <location>
        <begin position="6"/>
        <end position="66"/>
    </location>
</feature>
<keyword evidence="4" id="KW-0804">Transcription</keyword>
<keyword evidence="8" id="KW-1185">Reference proteome</keyword>
<evidence type="ECO:0000256" key="4">
    <source>
        <dbReference type="ARBA" id="ARBA00023163"/>
    </source>
</evidence>
<dbReference type="SUPFAM" id="SSF48498">
    <property type="entry name" value="Tetracyclin repressor-like, C-terminal domain"/>
    <property type="match status" value="1"/>
</dbReference>
<evidence type="ECO:0000256" key="3">
    <source>
        <dbReference type="ARBA" id="ARBA00023125"/>
    </source>
</evidence>
<accession>A0A543CTH7</accession>
<dbReference type="OrthoDB" id="2356263at2"/>
<sequence length="201" mass="20901">MSERQEATRERLLAATLEVLGSRGVAQTTSREIATAAGANLQAITYHFGSKDELVGQALVHAVRTWIEPARTALTGIAGDPLSGLLGTVSALQQALEQAHEHFPTYIEALATASRNETVRAPIVALLAELRGALAASIRELRDAGLIAAWVEPEPMASLIVAAGDGFVLHSTLDPDGYAAAPTLGQVVQLLLAAAVPPGDA</sequence>
<dbReference type="Pfam" id="PF00440">
    <property type="entry name" value="TetR_N"/>
    <property type="match status" value="1"/>
</dbReference>
<keyword evidence="3 5" id="KW-0238">DNA-binding</keyword>
<protein>
    <submittedName>
        <fullName evidence="7">TetR family transcriptional regulator</fullName>
    </submittedName>
</protein>
<dbReference type="AlphaFoldDB" id="A0A543CTH7"/>
<name>A0A543CTH7_9ACTN</name>
<keyword evidence="2" id="KW-0805">Transcription regulation</keyword>
<gene>
    <name evidence="7" type="ORF">FB559_6123</name>
</gene>
<proteinExistence type="predicted"/>
<feature type="DNA-binding region" description="H-T-H motif" evidence="5">
    <location>
        <begin position="29"/>
        <end position="48"/>
    </location>
</feature>
<dbReference type="InterPro" id="IPR009057">
    <property type="entry name" value="Homeodomain-like_sf"/>
</dbReference>
<dbReference type="InterPro" id="IPR001647">
    <property type="entry name" value="HTH_TetR"/>
</dbReference>
<evidence type="ECO:0000259" key="6">
    <source>
        <dbReference type="PROSITE" id="PS50977"/>
    </source>
</evidence>
<evidence type="ECO:0000256" key="5">
    <source>
        <dbReference type="PROSITE-ProRule" id="PRU00335"/>
    </source>
</evidence>
<dbReference type="PRINTS" id="PR00455">
    <property type="entry name" value="HTHTETR"/>
</dbReference>
<dbReference type="SUPFAM" id="SSF46689">
    <property type="entry name" value="Homeodomain-like"/>
    <property type="match status" value="1"/>
</dbReference>
<organism evidence="7 8">
    <name type="scientific">Actinoallomurus bryophytorum</name>
    <dbReference type="NCBI Taxonomy" id="1490222"/>
    <lineage>
        <taxon>Bacteria</taxon>
        <taxon>Bacillati</taxon>
        <taxon>Actinomycetota</taxon>
        <taxon>Actinomycetes</taxon>
        <taxon>Streptosporangiales</taxon>
        <taxon>Thermomonosporaceae</taxon>
        <taxon>Actinoallomurus</taxon>
    </lineage>
</organism>
<reference evidence="7 8" key="1">
    <citation type="submission" date="2019-06" db="EMBL/GenBank/DDBJ databases">
        <title>Sequencing the genomes of 1000 actinobacteria strains.</title>
        <authorList>
            <person name="Klenk H.-P."/>
        </authorList>
    </citation>
    <scope>NUCLEOTIDE SEQUENCE [LARGE SCALE GENOMIC DNA]</scope>
    <source>
        <strain evidence="7 8">DSM 102200</strain>
    </source>
</reference>
<dbReference type="PANTHER" id="PTHR47506:SF1">
    <property type="entry name" value="HTH-TYPE TRANSCRIPTIONAL REGULATOR YJDC"/>
    <property type="match status" value="1"/>
</dbReference>